<protein>
    <submittedName>
        <fullName evidence="3">DUF4134 domain-containing protein</fullName>
    </submittedName>
</protein>
<dbReference type="Proteomes" id="UP001501175">
    <property type="component" value="Unassembled WGS sequence"/>
</dbReference>
<dbReference type="Pfam" id="PF13572">
    <property type="entry name" value="DUF4134"/>
    <property type="match status" value="1"/>
</dbReference>
<evidence type="ECO:0000256" key="1">
    <source>
        <dbReference type="SAM" id="Phobius"/>
    </source>
</evidence>
<keyword evidence="4" id="KW-1185">Reference proteome</keyword>
<gene>
    <name evidence="3" type="ORF">GCM10023189_44660</name>
</gene>
<evidence type="ECO:0000313" key="4">
    <source>
        <dbReference type="Proteomes" id="UP001501175"/>
    </source>
</evidence>
<name>A0ABP8NG54_9BACT</name>
<evidence type="ECO:0000256" key="2">
    <source>
        <dbReference type="SAM" id="SignalP"/>
    </source>
</evidence>
<sequence length="111" mass="11352">MFNRVKISAKASILATVLLLANVTISLAQVVSGGTGQQALATTATTIRGYGTATQQIVMALGLIIGFVGAIRVYGKWHNGDPDTQKAAIGWFGAALFLVAVGAVLAAFFGA</sequence>
<keyword evidence="1" id="KW-0472">Membrane</keyword>
<feature type="transmembrane region" description="Helical" evidence="1">
    <location>
        <begin position="57"/>
        <end position="75"/>
    </location>
</feature>
<feature type="signal peptide" evidence="2">
    <location>
        <begin position="1"/>
        <end position="28"/>
    </location>
</feature>
<accession>A0ABP8NG54</accession>
<keyword evidence="2" id="KW-0732">Signal</keyword>
<keyword evidence="1" id="KW-1133">Transmembrane helix</keyword>
<feature type="transmembrane region" description="Helical" evidence="1">
    <location>
        <begin position="87"/>
        <end position="109"/>
    </location>
</feature>
<dbReference type="InterPro" id="IPR025408">
    <property type="entry name" value="DUF4134"/>
</dbReference>
<dbReference type="RefSeq" id="WP_345247241.1">
    <property type="nucleotide sequence ID" value="NZ_BAABHD010000078.1"/>
</dbReference>
<dbReference type="EMBL" id="BAABHD010000078">
    <property type="protein sequence ID" value="GAA4464836.1"/>
    <property type="molecule type" value="Genomic_DNA"/>
</dbReference>
<reference evidence="4" key="1">
    <citation type="journal article" date="2019" name="Int. J. Syst. Evol. Microbiol.">
        <title>The Global Catalogue of Microorganisms (GCM) 10K type strain sequencing project: providing services to taxonomists for standard genome sequencing and annotation.</title>
        <authorList>
            <consortium name="The Broad Institute Genomics Platform"/>
            <consortium name="The Broad Institute Genome Sequencing Center for Infectious Disease"/>
            <person name="Wu L."/>
            <person name="Ma J."/>
        </authorList>
    </citation>
    <scope>NUCLEOTIDE SEQUENCE [LARGE SCALE GENOMIC DNA]</scope>
    <source>
        <strain evidence="4">JCM 17927</strain>
    </source>
</reference>
<organism evidence="3 4">
    <name type="scientific">Nibrella saemangeumensis</name>
    <dbReference type="NCBI Taxonomy" id="1084526"/>
    <lineage>
        <taxon>Bacteria</taxon>
        <taxon>Pseudomonadati</taxon>
        <taxon>Bacteroidota</taxon>
        <taxon>Cytophagia</taxon>
        <taxon>Cytophagales</taxon>
        <taxon>Spirosomataceae</taxon>
        <taxon>Nibrella</taxon>
    </lineage>
</organism>
<comment type="caution">
    <text evidence="3">The sequence shown here is derived from an EMBL/GenBank/DDBJ whole genome shotgun (WGS) entry which is preliminary data.</text>
</comment>
<evidence type="ECO:0000313" key="3">
    <source>
        <dbReference type="EMBL" id="GAA4464836.1"/>
    </source>
</evidence>
<feature type="chain" id="PRO_5047438390" evidence="2">
    <location>
        <begin position="29"/>
        <end position="111"/>
    </location>
</feature>
<keyword evidence="1" id="KW-0812">Transmembrane</keyword>
<proteinExistence type="predicted"/>